<proteinExistence type="predicted"/>
<evidence type="ECO:0000313" key="2">
    <source>
        <dbReference type="Proteomes" id="UP000605848"/>
    </source>
</evidence>
<dbReference type="AlphaFoldDB" id="A0A936ZNA1"/>
<dbReference type="Proteomes" id="UP000605848">
    <property type="component" value="Unassembled WGS sequence"/>
</dbReference>
<evidence type="ECO:0000313" key="1">
    <source>
        <dbReference type="EMBL" id="MBL0407829.1"/>
    </source>
</evidence>
<dbReference type="RefSeq" id="WP_202065365.1">
    <property type="nucleotide sequence ID" value="NZ_JAEQMY010000117.1"/>
</dbReference>
<keyword evidence="2" id="KW-1185">Reference proteome</keyword>
<sequence length="74" mass="8513">MFIIEFFRVRGTDEAHAILDRVEHDATDLDDAKVRALSLFETLEMPQKPDALRIMDHNGDEVFVWSPERPSASI</sequence>
<gene>
    <name evidence="1" type="ORF">JKG68_28390</name>
</gene>
<dbReference type="EMBL" id="JAEQMY010000117">
    <property type="protein sequence ID" value="MBL0407829.1"/>
    <property type="molecule type" value="Genomic_DNA"/>
</dbReference>
<name>A0A936ZNA1_9HYPH</name>
<reference evidence="1" key="1">
    <citation type="submission" date="2021-01" db="EMBL/GenBank/DDBJ databases">
        <title>Microvirga sp.</title>
        <authorList>
            <person name="Kim M.K."/>
        </authorList>
    </citation>
    <scope>NUCLEOTIDE SEQUENCE</scope>
    <source>
        <strain evidence="1">5420S-16</strain>
    </source>
</reference>
<organism evidence="1 2">
    <name type="scientific">Microvirga aerilata</name>
    <dbReference type="NCBI Taxonomy" id="670292"/>
    <lineage>
        <taxon>Bacteria</taxon>
        <taxon>Pseudomonadati</taxon>
        <taxon>Pseudomonadota</taxon>
        <taxon>Alphaproteobacteria</taxon>
        <taxon>Hyphomicrobiales</taxon>
        <taxon>Methylobacteriaceae</taxon>
        <taxon>Microvirga</taxon>
    </lineage>
</organism>
<comment type="caution">
    <text evidence="1">The sequence shown here is derived from an EMBL/GenBank/DDBJ whole genome shotgun (WGS) entry which is preliminary data.</text>
</comment>
<protein>
    <submittedName>
        <fullName evidence="1">Uncharacterized protein</fullName>
    </submittedName>
</protein>
<accession>A0A936ZNA1</accession>